<reference evidence="3 4" key="2">
    <citation type="submission" date="2014-09" db="EMBL/GenBank/DDBJ databases">
        <authorList>
            <consortium name="NBRP consortium"/>
            <person name="Sawabe T."/>
            <person name="Meirelles P."/>
            <person name="Nakanishi M."/>
            <person name="Sayaka M."/>
            <person name="Hattori M."/>
            <person name="Ohkuma M."/>
        </authorList>
    </citation>
    <scope>NUCLEOTIDE SEQUENCE [LARGE SCALE GENOMIC DNA]</scope>
    <source>
        <strain evidence="4">JCM19235</strain>
    </source>
</reference>
<protein>
    <submittedName>
        <fullName evidence="3">3-oxoacyl-[acyl-carrier protein] reductase</fullName>
        <ecNumber evidence="3">1.1.1.100</ecNumber>
    </submittedName>
</protein>
<dbReference type="InterPro" id="IPR036291">
    <property type="entry name" value="NAD(P)-bd_dom_sf"/>
</dbReference>
<keyword evidence="2 3" id="KW-0560">Oxidoreductase</keyword>
<sequence length="252" mass="26795">MELEQSVIAITGAGQGLGQTMATSLASQGASLALLDVNQDALTETKELCEAFGVKAQTYQVDVTNEEQVEQVFSDIVTEFGALNGLVNNAGILRDGMLVKARGGEITKMSLGDFNAVINVNLTGTFLCGREAAVKMIESDSRGVIINISSVSRAGNMGQTNYAASKAAVATMSSVWGKELARYGIRSVAIAPGVVETSMTASMKPEARERLENMVPVRRMADPSEIAHTVRYILENEYVNGRVIEVDGGLVI</sequence>
<gene>
    <name evidence="3" type="ORF">JCM19235_5971</name>
</gene>
<dbReference type="InterPro" id="IPR020904">
    <property type="entry name" value="Sc_DH/Rdtase_CS"/>
</dbReference>
<dbReference type="EC" id="1.1.1.100" evidence="3"/>
<dbReference type="GO" id="GO:0004316">
    <property type="term" value="F:3-oxoacyl-[acyl-carrier-protein] reductase (NADPH) activity"/>
    <property type="evidence" value="ECO:0007669"/>
    <property type="project" value="UniProtKB-EC"/>
</dbReference>
<dbReference type="AlphaFoldDB" id="A0A090SD24"/>
<dbReference type="Gene3D" id="3.40.50.720">
    <property type="entry name" value="NAD(P)-binding Rossmann-like Domain"/>
    <property type="match status" value="1"/>
</dbReference>
<organism evidence="3 4">
    <name type="scientific">Vibrio maritimus</name>
    <dbReference type="NCBI Taxonomy" id="990268"/>
    <lineage>
        <taxon>Bacteria</taxon>
        <taxon>Pseudomonadati</taxon>
        <taxon>Pseudomonadota</taxon>
        <taxon>Gammaproteobacteria</taxon>
        <taxon>Vibrionales</taxon>
        <taxon>Vibrionaceae</taxon>
        <taxon>Vibrio</taxon>
    </lineage>
</organism>
<dbReference type="PANTHER" id="PTHR43658">
    <property type="entry name" value="SHORT-CHAIN DEHYDROGENASE/REDUCTASE"/>
    <property type="match status" value="1"/>
</dbReference>
<dbReference type="RefSeq" id="WP_042470355.1">
    <property type="nucleotide sequence ID" value="NZ_CP090439.1"/>
</dbReference>
<dbReference type="PROSITE" id="PS00061">
    <property type="entry name" value="ADH_SHORT"/>
    <property type="match status" value="1"/>
</dbReference>
<evidence type="ECO:0000256" key="1">
    <source>
        <dbReference type="ARBA" id="ARBA00006484"/>
    </source>
</evidence>
<accession>A0A090SD24</accession>
<dbReference type="PRINTS" id="PR00081">
    <property type="entry name" value="GDHRDH"/>
</dbReference>
<dbReference type="OrthoDB" id="20590at2"/>
<reference evidence="3 4" key="1">
    <citation type="submission" date="2014-09" db="EMBL/GenBank/DDBJ databases">
        <title>Vibrio maritimus JCM 19235. (C45) whole genome shotgun sequence.</title>
        <authorList>
            <person name="Sawabe T."/>
            <person name="Meirelles P."/>
            <person name="Nakanishi M."/>
            <person name="Sayaka M."/>
            <person name="Hattori M."/>
            <person name="Ohkuma M."/>
        </authorList>
    </citation>
    <scope>NUCLEOTIDE SEQUENCE [LARGE SCALE GENOMIC DNA]</scope>
    <source>
        <strain evidence="4">JCM19235</strain>
    </source>
</reference>
<dbReference type="NCBIfam" id="NF006072">
    <property type="entry name" value="PRK08217.1"/>
    <property type="match status" value="1"/>
</dbReference>
<evidence type="ECO:0000256" key="2">
    <source>
        <dbReference type="ARBA" id="ARBA00023002"/>
    </source>
</evidence>
<comment type="caution">
    <text evidence="3">The sequence shown here is derived from an EMBL/GenBank/DDBJ whole genome shotgun (WGS) entry which is preliminary data.</text>
</comment>
<dbReference type="PRINTS" id="PR00080">
    <property type="entry name" value="SDRFAMILY"/>
</dbReference>
<evidence type="ECO:0000313" key="3">
    <source>
        <dbReference type="EMBL" id="GAL17422.1"/>
    </source>
</evidence>
<comment type="similarity">
    <text evidence="1">Belongs to the short-chain dehydrogenases/reductases (SDR) family.</text>
</comment>
<name>A0A090SD24_9VIBR</name>
<dbReference type="PANTHER" id="PTHR43658:SF8">
    <property type="entry name" value="17-BETA-HYDROXYSTEROID DEHYDROGENASE 14-RELATED"/>
    <property type="match status" value="1"/>
</dbReference>
<dbReference type="STRING" id="990268.JCM19235_5971"/>
<dbReference type="InterPro" id="IPR002347">
    <property type="entry name" value="SDR_fam"/>
</dbReference>
<keyword evidence="4" id="KW-1185">Reference proteome</keyword>
<proteinExistence type="inferred from homology"/>
<dbReference type="Proteomes" id="UP000029228">
    <property type="component" value="Unassembled WGS sequence"/>
</dbReference>
<dbReference type="EMBL" id="BBMR01000001">
    <property type="protein sequence ID" value="GAL17422.1"/>
    <property type="molecule type" value="Genomic_DNA"/>
</dbReference>
<evidence type="ECO:0000313" key="4">
    <source>
        <dbReference type="Proteomes" id="UP000029228"/>
    </source>
</evidence>
<dbReference type="FunFam" id="3.40.50.720:FF:000173">
    <property type="entry name" value="3-oxoacyl-[acyl-carrier protein] reductase"/>
    <property type="match status" value="1"/>
</dbReference>
<dbReference type="SUPFAM" id="SSF51735">
    <property type="entry name" value="NAD(P)-binding Rossmann-fold domains"/>
    <property type="match status" value="1"/>
</dbReference>
<dbReference type="Pfam" id="PF13561">
    <property type="entry name" value="adh_short_C2"/>
    <property type="match status" value="1"/>
</dbReference>